<reference evidence="1 2" key="1">
    <citation type="journal article" date="2019" name="Sci. Rep.">
        <title>Orb-weaving spider Araneus ventricosus genome elucidates the spidroin gene catalogue.</title>
        <authorList>
            <person name="Kono N."/>
            <person name="Nakamura H."/>
            <person name="Ohtoshi R."/>
            <person name="Moran D.A.P."/>
            <person name="Shinohara A."/>
            <person name="Yoshida Y."/>
            <person name="Fujiwara M."/>
            <person name="Mori M."/>
            <person name="Tomita M."/>
            <person name="Arakawa K."/>
        </authorList>
    </citation>
    <scope>NUCLEOTIDE SEQUENCE [LARGE SCALE GENOMIC DNA]</scope>
</reference>
<accession>A0A4Y2LIR9</accession>
<keyword evidence="2" id="KW-1185">Reference proteome</keyword>
<evidence type="ECO:0000313" key="2">
    <source>
        <dbReference type="Proteomes" id="UP000499080"/>
    </source>
</evidence>
<dbReference type="Proteomes" id="UP000499080">
    <property type="component" value="Unassembled WGS sequence"/>
</dbReference>
<comment type="caution">
    <text evidence="1">The sequence shown here is derived from an EMBL/GenBank/DDBJ whole genome shotgun (WGS) entry which is preliminary data.</text>
</comment>
<sequence length="95" mass="10632">MRVGGKLTPCRLHTKRHRMAEEDPVAANNNRCLFIRCLQEIFIYRQRFANVAVSSSASANGVSQWSCARDCLKAQTSNCPLKFEKCPVIVFSALA</sequence>
<protein>
    <submittedName>
        <fullName evidence="1">Uncharacterized protein</fullName>
    </submittedName>
</protein>
<organism evidence="1 2">
    <name type="scientific">Araneus ventricosus</name>
    <name type="common">Orbweaver spider</name>
    <name type="synonym">Epeira ventricosa</name>
    <dbReference type="NCBI Taxonomy" id="182803"/>
    <lineage>
        <taxon>Eukaryota</taxon>
        <taxon>Metazoa</taxon>
        <taxon>Ecdysozoa</taxon>
        <taxon>Arthropoda</taxon>
        <taxon>Chelicerata</taxon>
        <taxon>Arachnida</taxon>
        <taxon>Araneae</taxon>
        <taxon>Araneomorphae</taxon>
        <taxon>Entelegynae</taxon>
        <taxon>Araneoidea</taxon>
        <taxon>Araneidae</taxon>
        <taxon>Araneus</taxon>
    </lineage>
</organism>
<gene>
    <name evidence="1" type="ORF">AVEN_145306_1</name>
</gene>
<proteinExistence type="predicted"/>
<evidence type="ECO:0000313" key="1">
    <source>
        <dbReference type="EMBL" id="GBN14080.1"/>
    </source>
</evidence>
<dbReference type="AlphaFoldDB" id="A0A4Y2LIR9"/>
<dbReference type="EMBL" id="BGPR01005862">
    <property type="protein sequence ID" value="GBN14080.1"/>
    <property type="molecule type" value="Genomic_DNA"/>
</dbReference>
<name>A0A4Y2LIR9_ARAVE</name>